<feature type="region of interest" description="Disordered" evidence="5">
    <location>
        <begin position="500"/>
        <end position="527"/>
    </location>
</feature>
<accession>A0AAD7DY23</accession>
<name>A0AAD7DY23_MYCRO</name>
<feature type="region of interest" description="Disordered" evidence="5">
    <location>
        <begin position="274"/>
        <end position="301"/>
    </location>
</feature>
<sequence>MSAVLRRIVVDDTDPAIQYGPNGWYAADPAKLNSVGNYGPVYNISSHATSTNGSTLSFPFNGTSISVMGTTATVGNADPTWDCFVDDIKIDNPSPNFQYQENNWLLCDQAQIAPGPHMLRIEVQSKGQPFYLDNILYTPVAGVSYESAVLEYTNIDPSVSFGSGWKPLLTENITQTAGAQVALNFHGTSVSLLGYIPTELPHTASAATYSIDGGPPVNFTLNGLPAQSATVYNAVLFTTNTLTPTTHNIVVTYGGDTTKTPLVVSTFYVTNTSTPATGAPNSTPSGSDSSNTPVTKTKSTPTAAIAAGTVSVVVVLALIVGLVFWCRRRRRRSADQLHRQSANPFMGSTVDTAPASLSTAAATYSYSVVPGETFNPYGQPGMPATPGTPGRPYSPYLDASPSASGVAHPYMHPAPPRAPTSATGSSHAFTPSAGSAGEAGMVYPTPVPSDGGSGSGRSGRSQKYERELAASIAMSPPAPLMPLTPLRANAPRPIVVHHQDSGVRLTPPPSIMSEPEIVDVPPGYSRD</sequence>
<evidence type="ECO:0000313" key="7">
    <source>
        <dbReference type="EMBL" id="KAJ7701930.1"/>
    </source>
</evidence>
<keyword evidence="4 6" id="KW-0472">Membrane</keyword>
<evidence type="ECO:0000256" key="2">
    <source>
        <dbReference type="ARBA" id="ARBA00022692"/>
    </source>
</evidence>
<evidence type="ECO:0000256" key="5">
    <source>
        <dbReference type="SAM" id="MobiDB-lite"/>
    </source>
</evidence>
<dbReference type="Proteomes" id="UP001221757">
    <property type="component" value="Unassembled WGS sequence"/>
</dbReference>
<dbReference type="PANTHER" id="PTHR15549">
    <property type="entry name" value="PAIRED IMMUNOGLOBULIN-LIKE TYPE 2 RECEPTOR"/>
    <property type="match status" value="1"/>
</dbReference>
<evidence type="ECO:0008006" key="9">
    <source>
        <dbReference type="Google" id="ProtNLM"/>
    </source>
</evidence>
<comment type="caution">
    <text evidence="7">The sequence shown here is derived from an EMBL/GenBank/DDBJ whole genome shotgun (WGS) entry which is preliminary data.</text>
</comment>
<dbReference type="PANTHER" id="PTHR15549:SF30">
    <property type="entry name" value="MID2 DOMAIN-CONTAINING PROTEIN"/>
    <property type="match status" value="1"/>
</dbReference>
<dbReference type="InterPro" id="IPR051694">
    <property type="entry name" value="Immunoregulatory_rcpt-like"/>
</dbReference>
<dbReference type="AlphaFoldDB" id="A0AAD7DY23"/>
<evidence type="ECO:0000256" key="6">
    <source>
        <dbReference type="SAM" id="Phobius"/>
    </source>
</evidence>
<dbReference type="Gene3D" id="2.60.120.260">
    <property type="entry name" value="Galactose-binding domain-like"/>
    <property type="match status" value="2"/>
</dbReference>
<reference evidence="7" key="1">
    <citation type="submission" date="2023-03" db="EMBL/GenBank/DDBJ databases">
        <title>Massive genome expansion in bonnet fungi (Mycena s.s.) driven by repeated elements and novel gene families across ecological guilds.</title>
        <authorList>
            <consortium name="Lawrence Berkeley National Laboratory"/>
            <person name="Harder C.B."/>
            <person name="Miyauchi S."/>
            <person name="Viragh M."/>
            <person name="Kuo A."/>
            <person name="Thoen E."/>
            <person name="Andreopoulos B."/>
            <person name="Lu D."/>
            <person name="Skrede I."/>
            <person name="Drula E."/>
            <person name="Henrissat B."/>
            <person name="Morin E."/>
            <person name="Kohler A."/>
            <person name="Barry K."/>
            <person name="LaButti K."/>
            <person name="Morin E."/>
            <person name="Salamov A."/>
            <person name="Lipzen A."/>
            <person name="Mereny Z."/>
            <person name="Hegedus B."/>
            <person name="Baldrian P."/>
            <person name="Stursova M."/>
            <person name="Weitz H."/>
            <person name="Taylor A."/>
            <person name="Grigoriev I.V."/>
            <person name="Nagy L.G."/>
            <person name="Martin F."/>
            <person name="Kauserud H."/>
        </authorList>
    </citation>
    <scope>NUCLEOTIDE SEQUENCE</scope>
    <source>
        <strain evidence="7">CBHHK067</strain>
    </source>
</reference>
<gene>
    <name evidence="7" type="ORF">B0H17DRAFT_1045133</name>
</gene>
<comment type="subcellular location">
    <subcellularLocation>
        <location evidence="1">Membrane</location>
        <topology evidence="1">Single-pass membrane protein</topology>
    </subcellularLocation>
</comment>
<evidence type="ECO:0000256" key="3">
    <source>
        <dbReference type="ARBA" id="ARBA00022989"/>
    </source>
</evidence>
<evidence type="ECO:0000313" key="8">
    <source>
        <dbReference type="Proteomes" id="UP001221757"/>
    </source>
</evidence>
<evidence type="ECO:0000256" key="4">
    <source>
        <dbReference type="ARBA" id="ARBA00023136"/>
    </source>
</evidence>
<protein>
    <recommendedName>
        <fullName evidence="9">Transmembrane protein</fullName>
    </recommendedName>
</protein>
<keyword evidence="8" id="KW-1185">Reference proteome</keyword>
<feature type="compositionally biased region" description="Polar residues" evidence="5">
    <location>
        <begin position="420"/>
        <end position="433"/>
    </location>
</feature>
<keyword evidence="3 6" id="KW-1133">Transmembrane helix</keyword>
<feature type="transmembrane region" description="Helical" evidence="6">
    <location>
        <begin position="303"/>
        <end position="326"/>
    </location>
</feature>
<dbReference type="GO" id="GO:0016020">
    <property type="term" value="C:membrane"/>
    <property type="evidence" value="ECO:0007669"/>
    <property type="project" value="UniProtKB-SubCell"/>
</dbReference>
<organism evidence="7 8">
    <name type="scientific">Mycena rosella</name>
    <name type="common">Pink bonnet</name>
    <name type="synonym">Agaricus rosellus</name>
    <dbReference type="NCBI Taxonomy" id="1033263"/>
    <lineage>
        <taxon>Eukaryota</taxon>
        <taxon>Fungi</taxon>
        <taxon>Dikarya</taxon>
        <taxon>Basidiomycota</taxon>
        <taxon>Agaricomycotina</taxon>
        <taxon>Agaricomycetes</taxon>
        <taxon>Agaricomycetidae</taxon>
        <taxon>Agaricales</taxon>
        <taxon>Marasmiineae</taxon>
        <taxon>Mycenaceae</taxon>
        <taxon>Mycena</taxon>
    </lineage>
</organism>
<dbReference type="GO" id="GO:0071944">
    <property type="term" value="C:cell periphery"/>
    <property type="evidence" value="ECO:0007669"/>
    <property type="project" value="UniProtKB-ARBA"/>
</dbReference>
<proteinExistence type="predicted"/>
<keyword evidence="2 6" id="KW-0812">Transmembrane</keyword>
<feature type="region of interest" description="Disordered" evidence="5">
    <location>
        <begin position="377"/>
        <end position="465"/>
    </location>
</feature>
<evidence type="ECO:0000256" key="1">
    <source>
        <dbReference type="ARBA" id="ARBA00004167"/>
    </source>
</evidence>
<dbReference type="EMBL" id="JARKIE010000016">
    <property type="protein sequence ID" value="KAJ7701930.1"/>
    <property type="molecule type" value="Genomic_DNA"/>
</dbReference>